<evidence type="ECO:0000313" key="2">
    <source>
        <dbReference type="Proteomes" id="UP001145742"/>
    </source>
</evidence>
<name>A0ABQ9DIZ7_9PASS</name>
<dbReference type="EMBL" id="WHWB01032890">
    <property type="protein sequence ID" value="KAJ7423199.1"/>
    <property type="molecule type" value="Genomic_DNA"/>
</dbReference>
<proteinExistence type="predicted"/>
<evidence type="ECO:0000313" key="1">
    <source>
        <dbReference type="EMBL" id="KAJ7423199.1"/>
    </source>
</evidence>
<sequence length="124" mass="14317">MFWGNPISPYPEEQAPVAPGSPALTWLQDFFHLFQRLCTTTFDSKLLVIEFHWNFSLCPKEISINGSSSGYIKDNTEVFEPIRQLQAFRTINIIKLKKKILTAGRKKSQWTGRDRAMQCLSRAH</sequence>
<keyword evidence="2" id="KW-1185">Reference proteome</keyword>
<organism evidence="1 2">
    <name type="scientific">Willisornis vidua</name>
    <name type="common">Xingu scale-backed antbird</name>
    <dbReference type="NCBI Taxonomy" id="1566151"/>
    <lineage>
        <taxon>Eukaryota</taxon>
        <taxon>Metazoa</taxon>
        <taxon>Chordata</taxon>
        <taxon>Craniata</taxon>
        <taxon>Vertebrata</taxon>
        <taxon>Euteleostomi</taxon>
        <taxon>Archelosauria</taxon>
        <taxon>Archosauria</taxon>
        <taxon>Dinosauria</taxon>
        <taxon>Saurischia</taxon>
        <taxon>Theropoda</taxon>
        <taxon>Coelurosauria</taxon>
        <taxon>Aves</taxon>
        <taxon>Neognathae</taxon>
        <taxon>Neoaves</taxon>
        <taxon>Telluraves</taxon>
        <taxon>Australaves</taxon>
        <taxon>Passeriformes</taxon>
        <taxon>Thamnophilidae</taxon>
        <taxon>Willisornis</taxon>
    </lineage>
</organism>
<protein>
    <submittedName>
        <fullName evidence="1">Uncharacterized protein</fullName>
    </submittedName>
</protein>
<reference evidence="1" key="1">
    <citation type="submission" date="2019-10" db="EMBL/GenBank/DDBJ databases">
        <authorList>
            <person name="Soares A.E.R."/>
            <person name="Aleixo A."/>
            <person name="Schneider P."/>
            <person name="Miyaki C.Y."/>
            <person name="Schneider M.P."/>
            <person name="Mello C."/>
            <person name="Vasconcelos A.T.R."/>
        </authorList>
    </citation>
    <scope>NUCLEOTIDE SEQUENCE</scope>
    <source>
        <tissue evidence="1">Muscle</tissue>
    </source>
</reference>
<comment type="caution">
    <text evidence="1">The sequence shown here is derived from an EMBL/GenBank/DDBJ whole genome shotgun (WGS) entry which is preliminary data.</text>
</comment>
<accession>A0ABQ9DIZ7</accession>
<gene>
    <name evidence="1" type="ORF">WISP_34694</name>
</gene>
<dbReference type="Proteomes" id="UP001145742">
    <property type="component" value="Unassembled WGS sequence"/>
</dbReference>